<gene>
    <name evidence="2" type="ORF">HHK36_031426</name>
    <name evidence="1" type="ORF">HHK36_033066</name>
</gene>
<dbReference type="OrthoDB" id="1050647at2759"/>
<evidence type="ECO:0000313" key="3">
    <source>
        <dbReference type="Proteomes" id="UP000655225"/>
    </source>
</evidence>
<organism evidence="2 3">
    <name type="scientific">Tetracentron sinense</name>
    <name type="common">Spur-leaf</name>
    <dbReference type="NCBI Taxonomy" id="13715"/>
    <lineage>
        <taxon>Eukaryota</taxon>
        <taxon>Viridiplantae</taxon>
        <taxon>Streptophyta</taxon>
        <taxon>Embryophyta</taxon>
        <taxon>Tracheophyta</taxon>
        <taxon>Spermatophyta</taxon>
        <taxon>Magnoliopsida</taxon>
        <taxon>Trochodendrales</taxon>
        <taxon>Trochodendraceae</taxon>
        <taxon>Tetracentron</taxon>
    </lineage>
</organism>
<dbReference type="InterPro" id="IPR043502">
    <property type="entry name" value="DNA/RNA_pol_sf"/>
</dbReference>
<comment type="caution">
    <text evidence="2">The sequence shown here is derived from an EMBL/GenBank/DDBJ whole genome shotgun (WGS) entry which is preliminary data.</text>
</comment>
<dbReference type="PANTHER" id="PTHR34456">
    <property type="entry name" value="MITOVIRUS RNA-DEPENDENT RNA POLYMERASE"/>
    <property type="match status" value="1"/>
</dbReference>
<evidence type="ECO:0008006" key="4">
    <source>
        <dbReference type="Google" id="ProtNLM"/>
    </source>
</evidence>
<dbReference type="EMBL" id="JABCRI010001121">
    <property type="protein sequence ID" value="KAF8364971.1"/>
    <property type="molecule type" value="Genomic_DNA"/>
</dbReference>
<dbReference type="EMBL" id="JABCRI010000025">
    <property type="protein sequence ID" value="KAF8376905.1"/>
    <property type="molecule type" value="Genomic_DNA"/>
</dbReference>
<dbReference type="Pfam" id="PF05919">
    <property type="entry name" value="Mitovir_RNA_pol"/>
    <property type="match status" value="1"/>
</dbReference>
<keyword evidence="2" id="KW-0496">Mitochondrion</keyword>
<accession>A0A834YC66</accession>
<reference evidence="2 3" key="1">
    <citation type="submission" date="2020-04" db="EMBL/GenBank/DDBJ databases">
        <title>Plant Genome Project.</title>
        <authorList>
            <person name="Zhang R.-G."/>
        </authorList>
    </citation>
    <scope>NUCLEOTIDE SEQUENCE [LARGE SCALE GENOMIC DNA]</scope>
    <source>
        <strain evidence="2">YNK0</strain>
        <tissue evidence="2">Leaf</tissue>
    </source>
</reference>
<dbReference type="AlphaFoldDB" id="A0A834YC66"/>
<proteinExistence type="predicted"/>
<dbReference type="SUPFAM" id="SSF56672">
    <property type="entry name" value="DNA/RNA polymerases"/>
    <property type="match status" value="1"/>
</dbReference>
<protein>
    <recommendedName>
        <fullName evidence="4">RNA-dependent RNA polymerase</fullName>
    </recommendedName>
</protein>
<name>A0A834YC66_TETSI</name>
<evidence type="ECO:0000313" key="1">
    <source>
        <dbReference type="EMBL" id="KAF8364971.1"/>
    </source>
</evidence>
<geneLocation type="mitochondrion" evidence="2"/>
<dbReference type="Proteomes" id="UP000655225">
    <property type="component" value="Unassembled WGS sequence"/>
</dbReference>
<keyword evidence="3" id="KW-1185">Reference proteome</keyword>
<evidence type="ECO:0000313" key="2">
    <source>
        <dbReference type="EMBL" id="KAF8376905.1"/>
    </source>
</evidence>
<dbReference type="InterPro" id="IPR008686">
    <property type="entry name" value="RNA_pol_mitovir"/>
</dbReference>
<dbReference type="PANTHER" id="PTHR34456:SF13">
    <property type="entry name" value="REVERSE TRANSCRIPTASE DOMAIN-CONTAINING PROTEIN"/>
    <property type="match status" value="1"/>
</dbReference>
<sequence>MIDLPMKALFNVKERSAASTWRRVLENSQTTRGWLLKLALVVSGGLTCEIAIAAFLFSREVLRIGRKSGLLFLALYLKQCSSSLQVAYGGTGYSPSRLPFPVSLTRSGYPRIIPRFHRLIIQRKDERADRLVKMYLSWFSLSKVIRLAKPVSKATFSTITTEVADLDRILEGLVPSSALWPSRIRYALDYKYNTETAWADIDWFDRFVGPVLPTMETSFPGVPLMFGKLSQSVEGGGKRRVFAIGNYVKQRLLKPYHDWLMAILRRLPTDGTFCQEAPLVCLVGRKHVYSFDLSAATDRWPLTLLMALLSLGPTLAASVVQSALGFNTFTVSRPFVRRSTDVCFTAGQPLGYYASWPLFTLSHHWVVWMAAARVYPRRRFKDYAILGDDVVIADPMVAKEYTLLVDALGVKISYQKSLISSSGAFEFAKRFFASMGRADLSPISLRSLMMCKSVIGLLQMIDKYSIINIALLARLGGAGYRVLARLNVRRSGSDYMLLSKSLVEVSRLDSIGGWVAPKELRLVPDELVFDGEVEILERTLIHNWVRAWLKSLSWYYSVALDDNVRLEDLFDHPVVETSWRRSNKVPDLINFGLLWKCYDMVSMRGVNWRPNILPSIPITHSRWILGGFSGRDFIMAPVEFLTPPVKTARK</sequence>